<evidence type="ECO:0000256" key="3">
    <source>
        <dbReference type="ARBA" id="ARBA00005254"/>
    </source>
</evidence>
<keyword evidence="8" id="KW-1185">Reference proteome</keyword>
<dbReference type="GO" id="GO:0005777">
    <property type="term" value="C:peroxisome"/>
    <property type="evidence" value="ECO:0007669"/>
    <property type="project" value="UniProtKB-SubCell"/>
</dbReference>
<protein>
    <submittedName>
        <fullName evidence="7">Crotonase-like protein</fullName>
    </submittedName>
</protein>
<dbReference type="SUPFAM" id="SSF52096">
    <property type="entry name" value="ClpP/crotonase"/>
    <property type="match status" value="1"/>
</dbReference>
<accession>A0AAN6MI78</accession>
<dbReference type="AlphaFoldDB" id="A0AAN6MI78"/>
<evidence type="ECO:0000256" key="6">
    <source>
        <dbReference type="ARBA" id="ARBA00023239"/>
    </source>
</evidence>
<dbReference type="InterPro" id="IPR001753">
    <property type="entry name" value="Enoyl-CoA_hydra/iso"/>
</dbReference>
<evidence type="ECO:0000256" key="4">
    <source>
        <dbReference type="ARBA" id="ARBA00023140"/>
    </source>
</evidence>
<evidence type="ECO:0000256" key="2">
    <source>
        <dbReference type="ARBA" id="ARBA00004924"/>
    </source>
</evidence>
<gene>
    <name evidence="7" type="ORF">C8A05DRAFT_35965</name>
</gene>
<dbReference type="Proteomes" id="UP001303889">
    <property type="component" value="Unassembled WGS sequence"/>
</dbReference>
<dbReference type="InterPro" id="IPR014748">
    <property type="entry name" value="Enoyl-CoA_hydra_C"/>
</dbReference>
<dbReference type="CDD" id="cd06558">
    <property type="entry name" value="crotonase-like"/>
    <property type="match status" value="1"/>
</dbReference>
<reference evidence="7" key="1">
    <citation type="journal article" date="2023" name="Mol. Phylogenet. Evol.">
        <title>Genome-scale phylogeny and comparative genomics of the fungal order Sordariales.</title>
        <authorList>
            <person name="Hensen N."/>
            <person name="Bonometti L."/>
            <person name="Westerberg I."/>
            <person name="Brannstrom I.O."/>
            <person name="Guillou S."/>
            <person name="Cros-Aarteil S."/>
            <person name="Calhoun S."/>
            <person name="Haridas S."/>
            <person name="Kuo A."/>
            <person name="Mondo S."/>
            <person name="Pangilinan J."/>
            <person name="Riley R."/>
            <person name="LaButti K."/>
            <person name="Andreopoulos B."/>
            <person name="Lipzen A."/>
            <person name="Chen C."/>
            <person name="Yan M."/>
            <person name="Daum C."/>
            <person name="Ng V."/>
            <person name="Clum A."/>
            <person name="Steindorff A."/>
            <person name="Ohm R.A."/>
            <person name="Martin F."/>
            <person name="Silar P."/>
            <person name="Natvig D.O."/>
            <person name="Lalanne C."/>
            <person name="Gautier V."/>
            <person name="Ament-Velasquez S.L."/>
            <person name="Kruys A."/>
            <person name="Hutchinson M.I."/>
            <person name="Powell A.J."/>
            <person name="Barry K."/>
            <person name="Miller A.N."/>
            <person name="Grigoriev I.V."/>
            <person name="Debuchy R."/>
            <person name="Gladieux P."/>
            <person name="Hiltunen Thoren M."/>
            <person name="Johannesson H."/>
        </authorList>
    </citation>
    <scope>NUCLEOTIDE SEQUENCE</scope>
    <source>
        <strain evidence="7">CBS 103.79</strain>
    </source>
</reference>
<organism evidence="7 8">
    <name type="scientific">Staphylotrichum tortipilum</name>
    <dbReference type="NCBI Taxonomy" id="2831512"/>
    <lineage>
        <taxon>Eukaryota</taxon>
        <taxon>Fungi</taxon>
        <taxon>Dikarya</taxon>
        <taxon>Ascomycota</taxon>
        <taxon>Pezizomycotina</taxon>
        <taxon>Sordariomycetes</taxon>
        <taxon>Sordariomycetidae</taxon>
        <taxon>Sordariales</taxon>
        <taxon>Chaetomiaceae</taxon>
        <taxon>Staphylotrichum</taxon>
    </lineage>
</organism>
<proteinExistence type="inferred from homology"/>
<evidence type="ECO:0000313" key="7">
    <source>
        <dbReference type="EMBL" id="KAK3900398.1"/>
    </source>
</evidence>
<dbReference type="PANTHER" id="PTHR11941:SF152">
    <property type="entry name" value="ENOYL-COA HYDRATASE_ISOMERASE FAMILY PROTEIN (AFU_ORTHOLOGUE AFUA_3G03410)"/>
    <property type="match status" value="1"/>
</dbReference>
<dbReference type="FunFam" id="3.90.226.10:FF:000074">
    <property type="entry name" value="Enoyl-CoA hydratase (AFU_orthologue AFUA_2G10650)"/>
    <property type="match status" value="1"/>
</dbReference>
<name>A0AAN6MI78_9PEZI</name>
<comment type="caution">
    <text evidence="7">The sequence shown here is derived from an EMBL/GenBank/DDBJ whole genome shotgun (WGS) entry which is preliminary data.</text>
</comment>
<dbReference type="InterPro" id="IPR029045">
    <property type="entry name" value="ClpP/crotonase-like_dom_sf"/>
</dbReference>
<comment type="pathway">
    <text evidence="2">Siderophore biosynthesis.</text>
</comment>
<dbReference type="GO" id="GO:0016853">
    <property type="term" value="F:isomerase activity"/>
    <property type="evidence" value="ECO:0007669"/>
    <property type="project" value="UniProtKB-KW"/>
</dbReference>
<evidence type="ECO:0000256" key="1">
    <source>
        <dbReference type="ARBA" id="ARBA00004275"/>
    </source>
</evidence>
<dbReference type="GO" id="GO:0006635">
    <property type="term" value="P:fatty acid beta-oxidation"/>
    <property type="evidence" value="ECO:0007669"/>
    <property type="project" value="TreeGrafter"/>
</dbReference>
<dbReference type="PANTHER" id="PTHR11941">
    <property type="entry name" value="ENOYL-COA HYDRATASE-RELATED"/>
    <property type="match status" value="1"/>
</dbReference>
<dbReference type="GO" id="GO:0005739">
    <property type="term" value="C:mitochondrion"/>
    <property type="evidence" value="ECO:0007669"/>
    <property type="project" value="TreeGrafter"/>
</dbReference>
<evidence type="ECO:0000313" key="8">
    <source>
        <dbReference type="Proteomes" id="UP001303889"/>
    </source>
</evidence>
<dbReference type="Gene3D" id="1.10.12.10">
    <property type="entry name" value="Lyase 2-enoyl-coa Hydratase, Chain A, domain 2"/>
    <property type="match status" value="1"/>
</dbReference>
<reference evidence="7" key="2">
    <citation type="submission" date="2023-05" db="EMBL/GenBank/DDBJ databases">
        <authorList>
            <consortium name="Lawrence Berkeley National Laboratory"/>
            <person name="Steindorff A."/>
            <person name="Hensen N."/>
            <person name="Bonometti L."/>
            <person name="Westerberg I."/>
            <person name="Brannstrom I.O."/>
            <person name="Guillou S."/>
            <person name="Cros-Aarteil S."/>
            <person name="Calhoun S."/>
            <person name="Haridas S."/>
            <person name="Kuo A."/>
            <person name="Mondo S."/>
            <person name="Pangilinan J."/>
            <person name="Riley R."/>
            <person name="Labutti K."/>
            <person name="Andreopoulos B."/>
            <person name="Lipzen A."/>
            <person name="Chen C."/>
            <person name="Yanf M."/>
            <person name="Daum C."/>
            <person name="Ng V."/>
            <person name="Clum A."/>
            <person name="Ohm R."/>
            <person name="Martin F."/>
            <person name="Silar P."/>
            <person name="Natvig D."/>
            <person name="Lalanne C."/>
            <person name="Gautier V."/>
            <person name="Ament-Velasquez S.L."/>
            <person name="Kruys A."/>
            <person name="Hutchinson M.I."/>
            <person name="Powell A.J."/>
            <person name="Barry K."/>
            <person name="Miller A.N."/>
            <person name="Grigoriev I.V."/>
            <person name="Debuchy R."/>
            <person name="Gladieux P."/>
            <person name="Thoren M.H."/>
            <person name="Johannesson H."/>
        </authorList>
    </citation>
    <scope>NUCLEOTIDE SEQUENCE</scope>
    <source>
        <strain evidence="7">CBS 103.79</strain>
    </source>
</reference>
<dbReference type="GO" id="GO:0016829">
    <property type="term" value="F:lyase activity"/>
    <property type="evidence" value="ECO:0007669"/>
    <property type="project" value="UniProtKB-KW"/>
</dbReference>
<dbReference type="EMBL" id="MU855675">
    <property type="protein sequence ID" value="KAK3900398.1"/>
    <property type="molecule type" value="Genomic_DNA"/>
</dbReference>
<evidence type="ECO:0000256" key="5">
    <source>
        <dbReference type="ARBA" id="ARBA00023235"/>
    </source>
</evidence>
<keyword evidence="5" id="KW-0413">Isomerase</keyword>
<keyword evidence="6" id="KW-0456">Lyase</keyword>
<dbReference type="Gene3D" id="3.90.226.10">
    <property type="entry name" value="2-enoyl-CoA Hydratase, Chain A, domain 1"/>
    <property type="match status" value="1"/>
</dbReference>
<comment type="similarity">
    <text evidence="3">Belongs to the enoyl-CoA hydratase/isomerase family.</text>
</comment>
<dbReference type="Pfam" id="PF00378">
    <property type="entry name" value="ECH_1"/>
    <property type="match status" value="1"/>
</dbReference>
<sequence length="277" mass="30407">MPSTRQPVHFKHFDVSYPGEHILQVTINRPDKLNCIDKATSREIAQVWEQLDQDETLWVGIITGVGRAFCTGADLHEWNEMNRTGVVNSMEAPGLAGLPRRSGKKPIIAAVNGLCMGGGFEMVANCDVVVASSSAKFSLPEVKRGIVAVAGCLPRLTRTLGLQRTMDLALTGRVVDGRVMAEWGLVTRLVEVEGDANQGEVARAAVEVAHEMCRNSPDALIVGRMGVRMAWEDGSVEGAVTALEREWYPRLREGANFREGIQAFVEKRAPQWRDSKL</sequence>
<keyword evidence="4" id="KW-0576">Peroxisome</keyword>
<comment type="subcellular location">
    <subcellularLocation>
        <location evidence="1">Peroxisome</location>
    </subcellularLocation>
</comment>